<gene>
    <name evidence="11" type="ORF">CO110_02330</name>
</gene>
<dbReference type="PANTHER" id="PTHR43153">
    <property type="entry name" value="ELECTRON TRANSFER FLAVOPROTEIN ALPHA"/>
    <property type="match status" value="1"/>
</dbReference>
<evidence type="ECO:0000256" key="3">
    <source>
        <dbReference type="ARBA" id="ARBA00022630"/>
    </source>
</evidence>
<dbReference type="GO" id="GO:0051536">
    <property type="term" value="F:iron-sulfur cluster binding"/>
    <property type="evidence" value="ECO:0007669"/>
    <property type="project" value="UniProtKB-KW"/>
</dbReference>
<evidence type="ECO:0000256" key="4">
    <source>
        <dbReference type="ARBA" id="ARBA00022723"/>
    </source>
</evidence>
<dbReference type="InterPro" id="IPR017900">
    <property type="entry name" value="4Fe4S_Fe_S_CS"/>
</dbReference>
<feature type="binding site" evidence="9">
    <location>
        <begin position="321"/>
        <end position="325"/>
    </location>
    <ligand>
        <name>FAD</name>
        <dbReference type="ChEBI" id="CHEBI:57692"/>
    </ligand>
</feature>
<organism evidence="11 12">
    <name type="scientific">Candidatus Desantisbacteria bacterium CG_4_9_14_3_um_filter_40_11</name>
    <dbReference type="NCBI Taxonomy" id="1974546"/>
    <lineage>
        <taxon>Bacteria</taxon>
        <taxon>Candidatus Desantisiibacteriota</taxon>
    </lineage>
</organism>
<keyword evidence="8" id="KW-0411">Iron-sulfur</keyword>
<dbReference type="Pfam" id="PF00766">
    <property type="entry name" value="ETF_alpha"/>
    <property type="match status" value="1"/>
</dbReference>
<comment type="caution">
    <text evidence="11">The sequence shown here is derived from an EMBL/GenBank/DDBJ whole genome shotgun (WGS) entry which is preliminary data.</text>
</comment>
<dbReference type="InterPro" id="IPR001308">
    <property type="entry name" value="ETF_a/FixB"/>
</dbReference>
<feature type="binding site" evidence="9">
    <location>
        <position position="282"/>
    </location>
    <ligand>
        <name>FAD</name>
        <dbReference type="ChEBI" id="CHEBI:57692"/>
    </ligand>
</feature>
<dbReference type="Gene3D" id="3.30.70.20">
    <property type="match status" value="1"/>
</dbReference>
<dbReference type="FunFam" id="3.40.50.1220:FF:000001">
    <property type="entry name" value="Electron transfer flavoprotein, alpha subunit"/>
    <property type="match status" value="1"/>
</dbReference>
<dbReference type="PIRSF" id="PIRSF000089">
    <property type="entry name" value="Electra_flavoP_a"/>
    <property type="match status" value="1"/>
</dbReference>
<evidence type="ECO:0000256" key="7">
    <source>
        <dbReference type="ARBA" id="ARBA00023004"/>
    </source>
</evidence>
<feature type="binding site" evidence="9">
    <location>
        <begin position="377"/>
        <end position="378"/>
    </location>
    <ligand>
        <name>FAD</name>
        <dbReference type="ChEBI" id="CHEBI:57692"/>
    </ligand>
</feature>
<evidence type="ECO:0000256" key="8">
    <source>
        <dbReference type="ARBA" id="ARBA00023014"/>
    </source>
</evidence>
<comment type="similarity">
    <text evidence="1">Belongs to the ETF alpha-subunit/FixB family.</text>
</comment>
<dbReference type="InterPro" id="IPR014729">
    <property type="entry name" value="Rossmann-like_a/b/a_fold"/>
</dbReference>
<feature type="binding site" evidence="9">
    <location>
        <begin position="338"/>
        <end position="345"/>
    </location>
    <ligand>
        <name>FAD</name>
        <dbReference type="ChEBI" id="CHEBI:57692"/>
    </ligand>
</feature>
<keyword evidence="7" id="KW-0408">Iron</keyword>
<feature type="domain" description="4Fe-4S ferredoxin-type" evidence="10">
    <location>
        <begin position="31"/>
        <end position="58"/>
    </location>
</feature>
<dbReference type="InterPro" id="IPR033947">
    <property type="entry name" value="ETF_alpha_N"/>
</dbReference>
<dbReference type="Pfam" id="PF01012">
    <property type="entry name" value="ETF"/>
    <property type="match status" value="1"/>
</dbReference>
<comment type="cofactor">
    <cofactor evidence="9">
        <name>FAD</name>
        <dbReference type="ChEBI" id="CHEBI:57692"/>
    </cofactor>
    <text evidence="9">Binds 1 FAD per dimer.</text>
</comment>
<dbReference type="InterPro" id="IPR014731">
    <property type="entry name" value="ETF_asu_C"/>
</dbReference>
<protein>
    <submittedName>
        <fullName evidence="11">Electron transfer flavoprotein subunit alpha</fullName>
    </submittedName>
</protein>
<dbReference type="Gene3D" id="3.40.50.620">
    <property type="entry name" value="HUPs"/>
    <property type="match status" value="1"/>
</dbReference>
<dbReference type="GO" id="GO:0050660">
    <property type="term" value="F:flavin adenine dinucleotide binding"/>
    <property type="evidence" value="ECO:0007669"/>
    <property type="project" value="InterPro"/>
</dbReference>
<keyword evidence="6" id="KW-0249">Electron transport</keyword>
<dbReference type="SUPFAM" id="SSF52467">
    <property type="entry name" value="DHS-like NAD/FAD-binding domain"/>
    <property type="match status" value="1"/>
</dbReference>
<dbReference type="EMBL" id="PFUI01000062">
    <property type="protein sequence ID" value="PJB30092.1"/>
    <property type="molecule type" value="Genomic_DNA"/>
</dbReference>
<evidence type="ECO:0000256" key="6">
    <source>
        <dbReference type="ARBA" id="ARBA00022982"/>
    </source>
</evidence>
<evidence type="ECO:0000313" key="12">
    <source>
        <dbReference type="Proteomes" id="UP000231366"/>
    </source>
</evidence>
<dbReference type="Proteomes" id="UP000231366">
    <property type="component" value="Unassembled WGS sequence"/>
</dbReference>
<keyword evidence="2" id="KW-0813">Transport</keyword>
<dbReference type="GO" id="GO:0009055">
    <property type="term" value="F:electron transfer activity"/>
    <property type="evidence" value="ECO:0007669"/>
    <property type="project" value="InterPro"/>
</dbReference>
<evidence type="ECO:0000313" key="11">
    <source>
        <dbReference type="EMBL" id="PJB30092.1"/>
    </source>
</evidence>
<dbReference type="InterPro" id="IPR018206">
    <property type="entry name" value="ETF_asu_C_CS"/>
</dbReference>
<dbReference type="InterPro" id="IPR029035">
    <property type="entry name" value="DHS-like_NAD/FAD-binding_dom"/>
</dbReference>
<dbReference type="PANTHER" id="PTHR43153:SF1">
    <property type="entry name" value="ELECTRON TRANSFER FLAVOPROTEIN SUBUNIT ALPHA, MITOCHONDRIAL"/>
    <property type="match status" value="1"/>
</dbReference>
<evidence type="ECO:0000256" key="1">
    <source>
        <dbReference type="ARBA" id="ARBA00005817"/>
    </source>
</evidence>
<name>A0A2M8AVA1_9BACT</name>
<evidence type="ECO:0000256" key="5">
    <source>
        <dbReference type="ARBA" id="ARBA00022827"/>
    </source>
</evidence>
<reference evidence="12" key="1">
    <citation type="submission" date="2017-09" db="EMBL/GenBank/DDBJ databases">
        <title>Depth-based differentiation of microbial function through sediment-hosted aquifers and enrichment of novel symbionts in the deep terrestrial subsurface.</title>
        <authorList>
            <person name="Probst A.J."/>
            <person name="Ladd B."/>
            <person name="Jarett J.K."/>
            <person name="Geller-Mcgrath D.E."/>
            <person name="Sieber C.M.K."/>
            <person name="Emerson J.B."/>
            <person name="Anantharaman K."/>
            <person name="Thomas B.C."/>
            <person name="Malmstrom R."/>
            <person name="Stieglmeier M."/>
            <person name="Klingl A."/>
            <person name="Woyke T."/>
            <person name="Ryan C.M."/>
            <person name="Banfield J.F."/>
        </authorList>
    </citation>
    <scope>NUCLEOTIDE SEQUENCE [LARGE SCALE GENOMIC DNA]</scope>
</reference>
<sequence length="393" mass="42399">MGIFVSKEKCIGCEACISSCPFGIIQIEDDIAIIGEGCTLCGSCVNACPVEAIIIERESNIEKMTGHKGVWVFAECRDNKLMSITHELSSVGRILADKLNQKLGAVLIGNDVSGFAQELIAYGADEVYIAEDPLLSSYSDDGYTMVMVDLIKEYKPEILLMGATIIGRSLAPKVAARLQTGLTADCTGLDIDENGNLLQTRPAFGGNIMATIISPNTRPQMATVRPRVMEKNQLDTERTGQIIKARVNLSSQDIRIKILQVVNEIKERVNLDDAPIIVSGGRGLQNGENFKLIKELADILGGTVGASRAAVDAEWISHHHQVGQTGKTVCPKLYIACGISGAIQHLVGMQSSDCIVAINKDPDAPIFNVATYGIVGDIFEVVPRLISRLKEMV</sequence>
<dbReference type="InterPro" id="IPR014730">
    <property type="entry name" value="ETF_a/b_N"/>
</dbReference>
<dbReference type="PROSITE" id="PS00696">
    <property type="entry name" value="ETF_ALPHA"/>
    <property type="match status" value="1"/>
</dbReference>
<dbReference type="SUPFAM" id="SSF52402">
    <property type="entry name" value="Adenine nucleotide alpha hydrolases-like"/>
    <property type="match status" value="1"/>
</dbReference>
<dbReference type="PROSITE" id="PS51379">
    <property type="entry name" value="4FE4S_FER_2"/>
    <property type="match status" value="2"/>
</dbReference>
<dbReference type="Pfam" id="PF12838">
    <property type="entry name" value="Fer4_7"/>
    <property type="match status" value="1"/>
</dbReference>
<evidence type="ECO:0000259" key="10">
    <source>
        <dbReference type="PROSITE" id="PS51379"/>
    </source>
</evidence>
<keyword evidence="3" id="KW-0285">Flavoprotein</keyword>
<feature type="domain" description="4Fe-4S ferredoxin-type" evidence="10">
    <location>
        <begin position="1"/>
        <end position="30"/>
    </location>
</feature>
<evidence type="ECO:0000256" key="2">
    <source>
        <dbReference type="ARBA" id="ARBA00022448"/>
    </source>
</evidence>
<dbReference type="AlphaFoldDB" id="A0A2M8AVA1"/>
<dbReference type="InterPro" id="IPR017896">
    <property type="entry name" value="4Fe4S_Fe-S-bd"/>
</dbReference>
<keyword evidence="4" id="KW-0479">Metal-binding</keyword>
<dbReference type="SUPFAM" id="SSF54862">
    <property type="entry name" value="4Fe-4S ferredoxins"/>
    <property type="match status" value="1"/>
</dbReference>
<dbReference type="PROSITE" id="PS00198">
    <property type="entry name" value="4FE4S_FER_1"/>
    <property type="match status" value="1"/>
</dbReference>
<evidence type="ECO:0000256" key="9">
    <source>
        <dbReference type="PIRSR" id="PIRSR000089-1"/>
    </source>
</evidence>
<dbReference type="SMART" id="SM00893">
    <property type="entry name" value="ETF"/>
    <property type="match status" value="1"/>
</dbReference>
<dbReference type="CDD" id="cd01715">
    <property type="entry name" value="ETF_alpha"/>
    <property type="match status" value="1"/>
</dbReference>
<keyword evidence="5 9" id="KW-0274">FAD</keyword>
<dbReference type="GO" id="GO:0046872">
    <property type="term" value="F:metal ion binding"/>
    <property type="evidence" value="ECO:0007669"/>
    <property type="project" value="UniProtKB-KW"/>
</dbReference>
<dbReference type="GO" id="GO:0033539">
    <property type="term" value="P:fatty acid beta-oxidation using acyl-CoA dehydrogenase"/>
    <property type="evidence" value="ECO:0007669"/>
    <property type="project" value="TreeGrafter"/>
</dbReference>
<feature type="binding site" evidence="9">
    <location>
        <position position="359"/>
    </location>
    <ligand>
        <name>FAD</name>
        <dbReference type="ChEBI" id="CHEBI:57692"/>
    </ligand>
</feature>
<dbReference type="Gene3D" id="3.40.50.1220">
    <property type="entry name" value="TPP-binding domain"/>
    <property type="match status" value="1"/>
</dbReference>
<proteinExistence type="inferred from homology"/>
<feature type="binding site" evidence="9">
    <location>
        <begin position="307"/>
        <end position="308"/>
    </location>
    <ligand>
        <name>FAD</name>
        <dbReference type="ChEBI" id="CHEBI:57692"/>
    </ligand>
</feature>
<accession>A0A2M8AVA1</accession>